<feature type="non-terminal residue" evidence="2">
    <location>
        <position position="1"/>
    </location>
</feature>
<evidence type="ECO:0000313" key="2">
    <source>
        <dbReference type="EMBL" id="QQP50575.1"/>
    </source>
</evidence>
<sequence length="123" mass="13416">QQHHLGLRTLPPPTAPIPSGGAQKEAAVNTDSNQLNSIVVPTVPLHPGYLCPCQLMLVKRTAVESEGARRCLEESFYRRNIMAADEDEDDEEGTTLGEDSENIGQPGKDNNNSFSIKDSIFHS</sequence>
<protein>
    <submittedName>
        <fullName evidence="2">Uncharacterized protein</fullName>
    </submittedName>
</protein>
<organism evidence="2 3">
    <name type="scientific">Caligus rogercresseyi</name>
    <name type="common">Sea louse</name>
    <dbReference type="NCBI Taxonomy" id="217165"/>
    <lineage>
        <taxon>Eukaryota</taxon>
        <taxon>Metazoa</taxon>
        <taxon>Ecdysozoa</taxon>
        <taxon>Arthropoda</taxon>
        <taxon>Crustacea</taxon>
        <taxon>Multicrustacea</taxon>
        <taxon>Hexanauplia</taxon>
        <taxon>Copepoda</taxon>
        <taxon>Siphonostomatoida</taxon>
        <taxon>Caligidae</taxon>
        <taxon>Caligus</taxon>
    </lineage>
</organism>
<evidence type="ECO:0000313" key="3">
    <source>
        <dbReference type="Proteomes" id="UP000595437"/>
    </source>
</evidence>
<feature type="region of interest" description="Disordered" evidence="1">
    <location>
        <begin position="1"/>
        <end position="29"/>
    </location>
</feature>
<feature type="compositionally biased region" description="Acidic residues" evidence="1">
    <location>
        <begin position="84"/>
        <end position="101"/>
    </location>
</feature>
<gene>
    <name evidence="2" type="ORF">FKW44_011614</name>
</gene>
<keyword evidence="3" id="KW-1185">Reference proteome</keyword>
<name>A0A7T8KAE6_CALRO</name>
<feature type="region of interest" description="Disordered" evidence="1">
    <location>
        <begin position="79"/>
        <end position="123"/>
    </location>
</feature>
<accession>A0A7T8KAE6</accession>
<dbReference type="OrthoDB" id="10604344at2759"/>
<dbReference type="Proteomes" id="UP000595437">
    <property type="component" value="Chromosome 7"/>
</dbReference>
<feature type="compositionally biased region" description="Polar residues" evidence="1">
    <location>
        <begin position="108"/>
        <end position="123"/>
    </location>
</feature>
<dbReference type="AlphaFoldDB" id="A0A7T8KAE6"/>
<proteinExistence type="predicted"/>
<evidence type="ECO:0000256" key="1">
    <source>
        <dbReference type="SAM" id="MobiDB-lite"/>
    </source>
</evidence>
<reference evidence="3" key="1">
    <citation type="submission" date="2021-01" db="EMBL/GenBank/DDBJ databases">
        <title>Caligus Genome Assembly.</title>
        <authorList>
            <person name="Gallardo-Escarate C."/>
        </authorList>
    </citation>
    <scope>NUCLEOTIDE SEQUENCE [LARGE SCALE GENOMIC DNA]</scope>
</reference>
<dbReference type="EMBL" id="CP045896">
    <property type="protein sequence ID" value="QQP50575.1"/>
    <property type="molecule type" value="Genomic_DNA"/>
</dbReference>